<dbReference type="eggNOG" id="COG3624">
    <property type="taxonomic scope" value="Bacteria"/>
</dbReference>
<dbReference type="NCBIfam" id="TIGR03293">
    <property type="entry name" value="PhnG_redo"/>
    <property type="match status" value="1"/>
</dbReference>
<name>A0A1N6S4V1_9GAMM</name>
<dbReference type="RefSeq" id="WP_076462673.1">
    <property type="nucleotide sequence ID" value="NZ_FTMN01000004.1"/>
</dbReference>
<evidence type="ECO:0000313" key="1">
    <source>
        <dbReference type="EMBL" id="SIQ36158.1"/>
    </source>
</evidence>
<dbReference type="Pfam" id="PF06754">
    <property type="entry name" value="PhnG"/>
    <property type="match status" value="1"/>
</dbReference>
<sequence length="156" mass="17363">MSVEQQQETPGTRSRQHWMGVLAKSSVEALQQRWQALSLEPEYQFIRKPETGLTMLRGRVGGSGQPFNMGEMTLTRCAVRLASGTLGVSYVSGRNCQHAITAALADALLQERSTQSLLQRELIEPLQADLEAERQQRAAQANSTRVDFFTLVRGED</sequence>
<dbReference type="GO" id="GO:0015716">
    <property type="term" value="P:organic phosphonate transport"/>
    <property type="evidence" value="ECO:0007669"/>
    <property type="project" value="InterPro"/>
</dbReference>
<keyword evidence="2" id="KW-1185">Reference proteome</keyword>
<dbReference type="AlphaFoldDB" id="A0A1N6S4V1"/>
<dbReference type="EMBL" id="FTMN01000004">
    <property type="protein sequence ID" value="SIQ36158.1"/>
    <property type="molecule type" value="Genomic_DNA"/>
</dbReference>
<proteinExistence type="predicted"/>
<dbReference type="Proteomes" id="UP000186895">
    <property type="component" value="Unassembled WGS sequence"/>
</dbReference>
<reference evidence="1 2" key="1">
    <citation type="submission" date="2017-01" db="EMBL/GenBank/DDBJ databases">
        <authorList>
            <person name="Mah S.A."/>
            <person name="Swanson W.J."/>
            <person name="Moy G.W."/>
            <person name="Vacquier V.D."/>
        </authorList>
    </citation>
    <scope>NUCLEOTIDE SEQUENCE [LARGE SCALE GENOMIC DNA]</scope>
    <source>
        <strain evidence="1 2">DSM 7027</strain>
    </source>
</reference>
<gene>
    <name evidence="1" type="ORF">SAMN05421647_10429</name>
</gene>
<accession>A0A1N6S4V1</accession>
<dbReference type="GO" id="GO:0019634">
    <property type="term" value="P:organic phosphonate metabolic process"/>
    <property type="evidence" value="ECO:0007669"/>
    <property type="project" value="InterPro"/>
</dbReference>
<dbReference type="STRING" id="49186.SAMN05421647_10429"/>
<evidence type="ECO:0000313" key="2">
    <source>
        <dbReference type="Proteomes" id="UP000186895"/>
    </source>
</evidence>
<protein>
    <submittedName>
        <fullName evidence="1">Methylphosphonate degradation complex, subunit phnG</fullName>
    </submittedName>
</protein>
<dbReference type="InterPro" id="IPR009609">
    <property type="entry name" value="Phosphonate_metab_PhnG"/>
</dbReference>
<organism evidence="1 2">
    <name type="scientific">Marinobacterium stanieri</name>
    <dbReference type="NCBI Taxonomy" id="49186"/>
    <lineage>
        <taxon>Bacteria</taxon>
        <taxon>Pseudomonadati</taxon>
        <taxon>Pseudomonadota</taxon>
        <taxon>Gammaproteobacteria</taxon>
        <taxon>Oceanospirillales</taxon>
        <taxon>Oceanospirillaceae</taxon>
        <taxon>Marinobacterium</taxon>
    </lineage>
</organism>